<dbReference type="PANTHER" id="PTHR37067:SF3">
    <property type="entry name" value="PX DOMAIN-CONTAINING PROTEIN"/>
    <property type="match status" value="1"/>
</dbReference>
<gene>
    <name evidence="1" type="ORF">IWW39_006253</name>
</gene>
<sequence>MESSGSIITTNNLPPITPHELCKLTVNDFRTKTQPFESHIRTQLGQSAFHSLDRELQDLQTKSLSNDDIKKSFAGFSDLTTFDEAWEQFDFKETYPKLHSWARFLMLVFPNTATVESDFSFLSWEKDVFRMSLSDLSLEGCMQARYHELLKKLVG</sequence>
<dbReference type="AlphaFoldDB" id="A0A9W8L114"/>
<evidence type="ECO:0000313" key="1">
    <source>
        <dbReference type="EMBL" id="KAJ2681729.1"/>
    </source>
</evidence>
<organism evidence="1 2">
    <name type="scientific">Coemansia spiralis</name>
    <dbReference type="NCBI Taxonomy" id="417178"/>
    <lineage>
        <taxon>Eukaryota</taxon>
        <taxon>Fungi</taxon>
        <taxon>Fungi incertae sedis</taxon>
        <taxon>Zoopagomycota</taxon>
        <taxon>Kickxellomycotina</taxon>
        <taxon>Kickxellomycetes</taxon>
        <taxon>Kickxellales</taxon>
        <taxon>Kickxellaceae</taxon>
        <taxon>Coemansia</taxon>
    </lineage>
</organism>
<proteinExistence type="predicted"/>
<name>A0A9W8L114_9FUNG</name>
<reference evidence="1" key="1">
    <citation type="submission" date="2022-07" db="EMBL/GenBank/DDBJ databases">
        <title>Phylogenomic reconstructions and comparative analyses of Kickxellomycotina fungi.</title>
        <authorList>
            <person name="Reynolds N.K."/>
            <person name="Stajich J.E."/>
            <person name="Barry K."/>
            <person name="Grigoriev I.V."/>
            <person name="Crous P."/>
            <person name="Smith M.E."/>
        </authorList>
    </citation>
    <scope>NUCLEOTIDE SEQUENCE</scope>
    <source>
        <strain evidence="1">CBS 109367</strain>
    </source>
</reference>
<comment type="caution">
    <text evidence="1">The sequence shown here is derived from an EMBL/GenBank/DDBJ whole genome shotgun (WGS) entry which is preliminary data.</text>
</comment>
<dbReference type="OrthoDB" id="5512888at2759"/>
<dbReference type="EMBL" id="JANBTX010000568">
    <property type="protein sequence ID" value="KAJ2681729.1"/>
    <property type="molecule type" value="Genomic_DNA"/>
</dbReference>
<evidence type="ECO:0000313" key="2">
    <source>
        <dbReference type="Proteomes" id="UP001151516"/>
    </source>
</evidence>
<dbReference type="Proteomes" id="UP001151516">
    <property type="component" value="Unassembled WGS sequence"/>
</dbReference>
<protein>
    <submittedName>
        <fullName evidence="1">Uncharacterized protein</fullName>
    </submittedName>
</protein>
<accession>A0A9W8L114</accession>
<keyword evidence="2" id="KW-1185">Reference proteome</keyword>
<dbReference type="PANTHER" id="PTHR37067">
    <property type="entry name" value="PX DOMAIN-CONTAINING PROTEIN"/>
    <property type="match status" value="1"/>
</dbReference>